<accession>A0ABR0FVK3</accession>
<dbReference type="InterPro" id="IPR002575">
    <property type="entry name" value="Aminoglycoside_PTrfase"/>
</dbReference>
<dbReference type="EMBL" id="JAFFGZ010000001">
    <property type="protein sequence ID" value="KAK4647372.1"/>
    <property type="molecule type" value="Genomic_DNA"/>
</dbReference>
<protein>
    <recommendedName>
        <fullName evidence="1">Aminoglycoside phosphotransferase domain-containing protein</fullName>
    </recommendedName>
</protein>
<dbReference type="PANTHER" id="PTHR21310:SF58">
    <property type="entry name" value="AMINOGLYCOSIDE PHOSPHOTRANSFERASE DOMAIN-CONTAINING PROTEIN"/>
    <property type="match status" value="1"/>
</dbReference>
<dbReference type="PANTHER" id="PTHR21310">
    <property type="entry name" value="AMINOGLYCOSIDE PHOSPHOTRANSFERASE-RELATED-RELATED"/>
    <property type="match status" value="1"/>
</dbReference>
<dbReference type="GeneID" id="87890761"/>
<dbReference type="Proteomes" id="UP001322138">
    <property type="component" value="Unassembled WGS sequence"/>
</dbReference>
<name>A0ABR0FVK3_9PEZI</name>
<evidence type="ECO:0000259" key="1">
    <source>
        <dbReference type="Pfam" id="PF01636"/>
    </source>
</evidence>
<dbReference type="Pfam" id="PF01636">
    <property type="entry name" value="APH"/>
    <property type="match status" value="1"/>
</dbReference>
<dbReference type="Gene3D" id="3.90.1200.10">
    <property type="match status" value="1"/>
</dbReference>
<evidence type="ECO:0000313" key="3">
    <source>
        <dbReference type="Proteomes" id="UP001322138"/>
    </source>
</evidence>
<dbReference type="InterPro" id="IPR011009">
    <property type="entry name" value="Kinase-like_dom_sf"/>
</dbReference>
<reference evidence="2 3" key="1">
    <citation type="journal article" date="2023" name="bioRxiv">
        <title>High-quality genome assemblies of four members of thePodospora anserinaspecies complex.</title>
        <authorList>
            <person name="Ament-Velasquez S.L."/>
            <person name="Vogan A.A."/>
            <person name="Wallerman O."/>
            <person name="Hartmann F."/>
            <person name="Gautier V."/>
            <person name="Silar P."/>
            <person name="Giraud T."/>
            <person name="Johannesson H."/>
        </authorList>
    </citation>
    <scope>NUCLEOTIDE SEQUENCE [LARGE SCALE GENOMIC DNA]</scope>
    <source>
        <strain evidence="2 3">CBS 112042</strain>
    </source>
</reference>
<dbReference type="InterPro" id="IPR051678">
    <property type="entry name" value="AGP_Transferase"/>
</dbReference>
<evidence type="ECO:0000313" key="2">
    <source>
        <dbReference type="EMBL" id="KAK4647372.1"/>
    </source>
</evidence>
<dbReference type="CDD" id="cd05120">
    <property type="entry name" value="APH_ChoK_like"/>
    <property type="match status" value="1"/>
</dbReference>
<feature type="domain" description="Aminoglycoside phosphotransferase" evidence="1">
    <location>
        <begin position="93"/>
        <end position="253"/>
    </location>
</feature>
<organism evidence="2 3">
    <name type="scientific">Podospora bellae-mahoneyi</name>
    <dbReference type="NCBI Taxonomy" id="2093777"/>
    <lineage>
        <taxon>Eukaryota</taxon>
        <taxon>Fungi</taxon>
        <taxon>Dikarya</taxon>
        <taxon>Ascomycota</taxon>
        <taxon>Pezizomycotina</taxon>
        <taxon>Sordariomycetes</taxon>
        <taxon>Sordariomycetidae</taxon>
        <taxon>Sordariales</taxon>
        <taxon>Podosporaceae</taxon>
        <taxon>Podospora</taxon>
    </lineage>
</organism>
<keyword evidence="3" id="KW-1185">Reference proteome</keyword>
<proteinExistence type="predicted"/>
<dbReference type="SUPFAM" id="SSF56112">
    <property type="entry name" value="Protein kinase-like (PK-like)"/>
    <property type="match status" value="1"/>
</dbReference>
<sequence length="306" mass="34311">MSSPIHVNDSIQAIDGTSWLIGEKLLLSCQASPPPNPNQPSWSDGRGAFFVLSDAPSPLPQYQPHPADSTELPRVYAAGDQSAVWRAGEAFIKAQNLSDPKSTREHVTLEFLHSKKPLDFKIPNVLYHGEWDGRYYIIVSRIPGQMLTEAWPAMDEELRQYYVHRVAELCAKMAEWKGEAICGVDGGQLTELYLRKGKTLDPEILEENCIGIGMDVSSLVFYHCDLGPGNILVEPDNNRGIGIIDWETAGYVPREWVRTKFHLSSGMDFPDVEDVHKSDWRRLVSRKLAAMGFKEVIDGWLAFPST</sequence>
<comment type="caution">
    <text evidence="2">The sequence shown here is derived from an EMBL/GenBank/DDBJ whole genome shotgun (WGS) entry which is preliminary data.</text>
</comment>
<gene>
    <name evidence="2" type="ORF">QC761_0000260</name>
</gene>
<dbReference type="RefSeq" id="XP_062736348.1">
    <property type="nucleotide sequence ID" value="XM_062871713.1"/>
</dbReference>